<accession>A0A3S3NRH6</accession>
<protein>
    <submittedName>
        <fullName evidence="2">UPF0481-like protein</fullName>
    </submittedName>
</protein>
<keyword evidence="1" id="KW-0472">Membrane</keyword>
<organism evidence="2 3">
    <name type="scientific">Cinnamomum micranthum f. kanehirae</name>
    <dbReference type="NCBI Taxonomy" id="337451"/>
    <lineage>
        <taxon>Eukaryota</taxon>
        <taxon>Viridiplantae</taxon>
        <taxon>Streptophyta</taxon>
        <taxon>Embryophyta</taxon>
        <taxon>Tracheophyta</taxon>
        <taxon>Spermatophyta</taxon>
        <taxon>Magnoliopsida</taxon>
        <taxon>Magnoliidae</taxon>
        <taxon>Laurales</taxon>
        <taxon>Lauraceae</taxon>
        <taxon>Cinnamomum</taxon>
    </lineage>
</organism>
<dbReference type="Proteomes" id="UP000283530">
    <property type="component" value="Unassembled WGS sequence"/>
</dbReference>
<evidence type="ECO:0000313" key="2">
    <source>
        <dbReference type="EMBL" id="RWR92931.1"/>
    </source>
</evidence>
<gene>
    <name evidence="2" type="ORF">CKAN_02215800</name>
</gene>
<feature type="transmembrane region" description="Helical" evidence="1">
    <location>
        <begin position="482"/>
        <end position="503"/>
    </location>
</feature>
<comment type="caution">
    <text evidence="2">The sequence shown here is derived from an EMBL/GenBank/DDBJ whole genome shotgun (WGS) entry which is preliminary data.</text>
</comment>
<evidence type="ECO:0000256" key="1">
    <source>
        <dbReference type="SAM" id="Phobius"/>
    </source>
</evidence>
<keyword evidence="3" id="KW-1185">Reference proteome</keyword>
<dbReference type="AlphaFoldDB" id="A0A3S3NRH6"/>
<keyword evidence="1" id="KW-1133">Transmembrane helix</keyword>
<evidence type="ECO:0000313" key="3">
    <source>
        <dbReference type="Proteomes" id="UP000283530"/>
    </source>
</evidence>
<reference evidence="2 3" key="1">
    <citation type="journal article" date="2019" name="Nat. Plants">
        <title>Stout camphor tree genome fills gaps in understanding of flowering plant genome evolution.</title>
        <authorList>
            <person name="Chaw S.M."/>
            <person name="Liu Y.C."/>
            <person name="Wu Y.W."/>
            <person name="Wang H.Y."/>
            <person name="Lin C.I."/>
            <person name="Wu C.S."/>
            <person name="Ke H.M."/>
            <person name="Chang L.Y."/>
            <person name="Hsu C.Y."/>
            <person name="Yang H.T."/>
            <person name="Sudianto E."/>
            <person name="Hsu M.H."/>
            <person name="Wu K.P."/>
            <person name="Wang L.N."/>
            <person name="Leebens-Mack J.H."/>
            <person name="Tsai I.J."/>
        </authorList>
    </citation>
    <scope>NUCLEOTIDE SEQUENCE [LARGE SCALE GENOMIC DNA]</scope>
    <source>
        <strain evidence="3">cv. Chaw 1501</strain>
        <tissue evidence="2">Young leaves</tissue>
    </source>
</reference>
<name>A0A3S3NRH6_9MAGN</name>
<dbReference type="InterPro" id="IPR004158">
    <property type="entry name" value="DUF247_pln"/>
</dbReference>
<dbReference type="OrthoDB" id="771233at2759"/>
<dbReference type="PANTHER" id="PTHR31170">
    <property type="entry name" value="BNAC04G53230D PROTEIN"/>
    <property type="match status" value="1"/>
</dbReference>
<dbReference type="STRING" id="337451.A0A3S3NRH6"/>
<dbReference type="Pfam" id="PF03140">
    <property type="entry name" value="DUF247"/>
    <property type="match status" value="1"/>
</dbReference>
<dbReference type="PANTHER" id="PTHR31170:SF17">
    <property type="match status" value="1"/>
</dbReference>
<dbReference type="EMBL" id="QPKB01000009">
    <property type="protein sequence ID" value="RWR92931.1"/>
    <property type="molecule type" value="Genomic_DNA"/>
</dbReference>
<keyword evidence="1" id="KW-0812">Transmembrane</keyword>
<sequence>MEEINGEGRADTVAVDIQALEDGVIQQNPIPLDDGDEAYTAEITCVPDVVAVDMEHFLVPSRACQDDGEEAHVREVTRVLEMVAVEMERLMSDDDDEEANIPFRREDLNSIWVSSIKQKNHAEPKILKASSASKSCSIHRVPCWLPKDNLNAYRPQLISIGPYHYKKRKSQLRAMEEHKRRYLQGICFRKPEGWLEDCLTTIKRLEKRARNYYSEVIPLDNGCFLIELFRKSRTEKDVIFKLNWPRKTIYFDLILMENQIPFFILQHLSQKIDASERCLPLTDDRRSIRGPIGLIFCQQVPDSLIYILNGHTQFLNNLKYPREWVRIPCASRLKERGIKFKRRDIAGDAEVFNIMFDFDKGVIEIPTIQVWDQTKIEFLNFIAFEQCYPHCHKYITAYCYFMDCLINTAQDVEILSSKGIIEDALGSEELVASHFNSMARGTINYTEDFYLSDVCNDINRYSKRCWPKLRASLVHDYFNNPWAIISFLAALFLLLLTMTQTFFTSFPKFAYGK</sequence>
<proteinExistence type="predicted"/>